<sequence length="129" mass="14109">MKTAKLECALCNSLLLDAIQTFFCFWPTENTAGLEGKARQALNGAAMRLLRTGHWGQLEQASRRGGKSVQISFSRLLPPEETSRSGTSGLEHTPDLTLDRFDTSSKSSRAVQCRRQALTCSIHLLLASG</sequence>
<protein>
    <submittedName>
        <fullName evidence="2">Uncharacterized protein</fullName>
    </submittedName>
</protein>
<comment type="caution">
    <text evidence="2">The sequence shown here is derived from an EMBL/GenBank/DDBJ whole genome shotgun (WGS) entry which is preliminary data.</text>
</comment>
<name>A0A3S5FH34_9PLAT</name>
<dbReference type="Proteomes" id="UP000784294">
    <property type="component" value="Unassembled WGS sequence"/>
</dbReference>
<dbReference type="AlphaFoldDB" id="A0A3S5FH34"/>
<gene>
    <name evidence="2" type="ORF">PXEA_LOCUS35440</name>
</gene>
<dbReference type="EMBL" id="CAAALY010272015">
    <property type="protein sequence ID" value="VEL42000.1"/>
    <property type="molecule type" value="Genomic_DNA"/>
</dbReference>
<evidence type="ECO:0000313" key="3">
    <source>
        <dbReference type="Proteomes" id="UP000784294"/>
    </source>
</evidence>
<organism evidence="2 3">
    <name type="scientific">Protopolystoma xenopodis</name>
    <dbReference type="NCBI Taxonomy" id="117903"/>
    <lineage>
        <taxon>Eukaryota</taxon>
        <taxon>Metazoa</taxon>
        <taxon>Spiralia</taxon>
        <taxon>Lophotrochozoa</taxon>
        <taxon>Platyhelminthes</taxon>
        <taxon>Monogenea</taxon>
        <taxon>Polyopisthocotylea</taxon>
        <taxon>Polystomatidea</taxon>
        <taxon>Polystomatidae</taxon>
        <taxon>Protopolystoma</taxon>
    </lineage>
</organism>
<accession>A0A3S5FH34</accession>
<reference evidence="2" key="1">
    <citation type="submission" date="2018-11" db="EMBL/GenBank/DDBJ databases">
        <authorList>
            <consortium name="Pathogen Informatics"/>
        </authorList>
    </citation>
    <scope>NUCLEOTIDE SEQUENCE</scope>
</reference>
<evidence type="ECO:0000313" key="2">
    <source>
        <dbReference type="EMBL" id="VEL42000.1"/>
    </source>
</evidence>
<evidence type="ECO:0000256" key="1">
    <source>
        <dbReference type="SAM" id="MobiDB-lite"/>
    </source>
</evidence>
<keyword evidence="3" id="KW-1185">Reference proteome</keyword>
<feature type="region of interest" description="Disordered" evidence="1">
    <location>
        <begin position="58"/>
        <end position="97"/>
    </location>
</feature>
<proteinExistence type="predicted"/>